<comment type="caution">
    <text evidence="2">The sequence shown here is derived from an EMBL/GenBank/DDBJ whole genome shotgun (WGS) entry which is preliminary data.</text>
</comment>
<dbReference type="OrthoDB" id="3064679at2759"/>
<dbReference type="Proteomes" id="UP000298030">
    <property type="component" value="Unassembled WGS sequence"/>
</dbReference>
<feature type="region of interest" description="Disordered" evidence="1">
    <location>
        <begin position="143"/>
        <end position="162"/>
    </location>
</feature>
<name>A0A4Y7TBN3_COPMI</name>
<feature type="region of interest" description="Disordered" evidence="1">
    <location>
        <begin position="103"/>
        <end position="138"/>
    </location>
</feature>
<gene>
    <name evidence="2" type="ORF">FA13DRAFT_1732418</name>
</gene>
<evidence type="ECO:0000256" key="1">
    <source>
        <dbReference type="SAM" id="MobiDB-lite"/>
    </source>
</evidence>
<evidence type="ECO:0000313" key="2">
    <source>
        <dbReference type="EMBL" id="TEB31585.1"/>
    </source>
</evidence>
<dbReference type="EMBL" id="QPFP01000018">
    <property type="protein sequence ID" value="TEB31585.1"/>
    <property type="molecule type" value="Genomic_DNA"/>
</dbReference>
<evidence type="ECO:0000313" key="3">
    <source>
        <dbReference type="Proteomes" id="UP000298030"/>
    </source>
</evidence>
<accession>A0A4Y7TBN3</accession>
<organism evidence="2 3">
    <name type="scientific">Coprinellus micaceus</name>
    <name type="common">Glistening ink-cap mushroom</name>
    <name type="synonym">Coprinus micaceus</name>
    <dbReference type="NCBI Taxonomy" id="71717"/>
    <lineage>
        <taxon>Eukaryota</taxon>
        <taxon>Fungi</taxon>
        <taxon>Dikarya</taxon>
        <taxon>Basidiomycota</taxon>
        <taxon>Agaricomycotina</taxon>
        <taxon>Agaricomycetes</taxon>
        <taxon>Agaricomycetidae</taxon>
        <taxon>Agaricales</taxon>
        <taxon>Agaricineae</taxon>
        <taxon>Psathyrellaceae</taxon>
        <taxon>Coprinellus</taxon>
    </lineage>
</organism>
<feature type="region of interest" description="Disordered" evidence="1">
    <location>
        <begin position="174"/>
        <end position="197"/>
    </location>
</feature>
<sequence>MASQLPPKIAQACHNMETAISLTIMAVCFAIGQHIIHPQGLARKAIHRICSSAISAFVKLSCASDPRYGDETLLEYLEAFPDEDEEDCDLISNDNAAPQTPLETHTVEQQCLDPVSPRLPTDQRPPSSRAGPRDSQPALCKEETVKEHFPKSPATPSSTDSEYKSLLTLTPNSVSCGHSSPDTPYTPPSASAPPKSAAYFPDLKRIPRTCNTEMEAFPPRAWIESEYAMYQNELLGNTSRKVKTSLEFQWNFYEGEPTRAFDCIKEILEPLSLVIHLSPSDDPLVMKQRYDDLGVFLSSDIVISKSSAIHSIDICIPHCPGFVFESASHPYDNSDSGYYGISTRNQFPNLVEFGWTGSLGRRRGDSTYASLPAPFYDIVSLPFSQMRRLEFQECFLTQSDCCLMTESSPFLETFVVDTVVGTFLPNPFSETPRFAPPLTVWPEAPSHGNPVLGFIREDGLGMDRIEAKNLSWLDMRTTVSLSHFLWQLDAPLLETLVYEPTGRGLGQVKKSNFPWTALKASLQSLSLRCSGIDQGAAKDLRSLCHLKGIELEVCTSTI</sequence>
<dbReference type="AlphaFoldDB" id="A0A4Y7TBN3"/>
<reference evidence="2 3" key="1">
    <citation type="journal article" date="2019" name="Nat. Ecol. Evol.">
        <title>Megaphylogeny resolves global patterns of mushroom evolution.</title>
        <authorList>
            <person name="Varga T."/>
            <person name="Krizsan K."/>
            <person name="Foldi C."/>
            <person name="Dima B."/>
            <person name="Sanchez-Garcia M."/>
            <person name="Sanchez-Ramirez S."/>
            <person name="Szollosi G.J."/>
            <person name="Szarkandi J.G."/>
            <person name="Papp V."/>
            <person name="Albert L."/>
            <person name="Andreopoulos W."/>
            <person name="Angelini C."/>
            <person name="Antonin V."/>
            <person name="Barry K.W."/>
            <person name="Bougher N.L."/>
            <person name="Buchanan P."/>
            <person name="Buyck B."/>
            <person name="Bense V."/>
            <person name="Catcheside P."/>
            <person name="Chovatia M."/>
            <person name="Cooper J."/>
            <person name="Damon W."/>
            <person name="Desjardin D."/>
            <person name="Finy P."/>
            <person name="Geml J."/>
            <person name="Haridas S."/>
            <person name="Hughes K."/>
            <person name="Justo A."/>
            <person name="Karasinski D."/>
            <person name="Kautmanova I."/>
            <person name="Kiss B."/>
            <person name="Kocsube S."/>
            <person name="Kotiranta H."/>
            <person name="LaButti K.M."/>
            <person name="Lechner B.E."/>
            <person name="Liimatainen K."/>
            <person name="Lipzen A."/>
            <person name="Lukacs Z."/>
            <person name="Mihaltcheva S."/>
            <person name="Morgado L.N."/>
            <person name="Niskanen T."/>
            <person name="Noordeloos M.E."/>
            <person name="Ohm R.A."/>
            <person name="Ortiz-Santana B."/>
            <person name="Ovrebo C."/>
            <person name="Racz N."/>
            <person name="Riley R."/>
            <person name="Savchenko A."/>
            <person name="Shiryaev A."/>
            <person name="Soop K."/>
            <person name="Spirin V."/>
            <person name="Szebenyi C."/>
            <person name="Tomsovsky M."/>
            <person name="Tulloss R.E."/>
            <person name="Uehling J."/>
            <person name="Grigoriev I.V."/>
            <person name="Vagvolgyi C."/>
            <person name="Papp T."/>
            <person name="Martin F.M."/>
            <person name="Miettinen O."/>
            <person name="Hibbett D.S."/>
            <person name="Nagy L.G."/>
        </authorList>
    </citation>
    <scope>NUCLEOTIDE SEQUENCE [LARGE SCALE GENOMIC DNA]</scope>
    <source>
        <strain evidence="2 3">FP101781</strain>
    </source>
</reference>
<keyword evidence="3" id="KW-1185">Reference proteome</keyword>
<protein>
    <submittedName>
        <fullName evidence="2">Uncharacterized protein</fullName>
    </submittedName>
</protein>
<proteinExistence type="predicted"/>